<name>A0A0V0XSA3_TRIPS</name>
<dbReference type="InterPro" id="IPR015943">
    <property type="entry name" value="WD40/YVTN_repeat-like_dom_sf"/>
</dbReference>
<dbReference type="EMBL" id="JYDU01000153">
    <property type="protein sequence ID" value="KRX90881.1"/>
    <property type="molecule type" value="Genomic_DNA"/>
</dbReference>
<dbReference type="CDD" id="cd11236">
    <property type="entry name" value="Sema_plexin_like"/>
    <property type="match status" value="1"/>
</dbReference>
<dbReference type="PANTHER" id="PTHR22625">
    <property type="entry name" value="PLEXIN"/>
    <property type="match status" value="1"/>
</dbReference>
<evidence type="ECO:0000259" key="3">
    <source>
        <dbReference type="PROSITE" id="PS51004"/>
    </source>
</evidence>
<dbReference type="GO" id="GO:0030334">
    <property type="term" value="P:regulation of cell migration"/>
    <property type="evidence" value="ECO:0007669"/>
    <property type="project" value="TreeGrafter"/>
</dbReference>
<dbReference type="GO" id="GO:0005886">
    <property type="term" value="C:plasma membrane"/>
    <property type="evidence" value="ECO:0007669"/>
    <property type="project" value="TreeGrafter"/>
</dbReference>
<dbReference type="PROSITE" id="PS51004">
    <property type="entry name" value="SEMA"/>
    <property type="match status" value="1"/>
</dbReference>
<keyword evidence="2" id="KW-0732">Signal</keyword>
<gene>
    <name evidence="4" type="primary">Plxna2</name>
    <name evidence="4" type="ORF">T4E_528</name>
</gene>
<feature type="non-terminal residue" evidence="4">
    <location>
        <position position="274"/>
    </location>
</feature>
<proteinExistence type="predicted"/>
<dbReference type="InterPro" id="IPR036352">
    <property type="entry name" value="Semap_dom_sf"/>
</dbReference>
<evidence type="ECO:0000256" key="1">
    <source>
        <dbReference type="PROSITE-ProRule" id="PRU00352"/>
    </source>
</evidence>
<feature type="signal peptide" evidence="2">
    <location>
        <begin position="1"/>
        <end position="24"/>
    </location>
</feature>
<dbReference type="AlphaFoldDB" id="A0A0V0XSA3"/>
<feature type="domain" description="Sema" evidence="3">
    <location>
        <begin position="16"/>
        <end position="274"/>
    </location>
</feature>
<dbReference type="PANTHER" id="PTHR22625:SF70">
    <property type="entry name" value="PLEXIN A, ISOFORM A"/>
    <property type="match status" value="1"/>
</dbReference>
<reference evidence="4 5" key="1">
    <citation type="submission" date="2015-01" db="EMBL/GenBank/DDBJ databases">
        <title>Evolution of Trichinella species and genotypes.</title>
        <authorList>
            <person name="Korhonen P.K."/>
            <person name="Edoardo P."/>
            <person name="Giuseppe L.R."/>
            <person name="Gasser R.B."/>
        </authorList>
    </citation>
    <scope>NUCLEOTIDE SEQUENCE [LARGE SCALE GENOMIC DNA]</scope>
    <source>
        <strain evidence="4">ISS141</strain>
    </source>
</reference>
<dbReference type="SUPFAM" id="SSF101912">
    <property type="entry name" value="Sema domain"/>
    <property type="match status" value="1"/>
</dbReference>
<dbReference type="InterPro" id="IPR001627">
    <property type="entry name" value="Semap_dom"/>
</dbReference>
<dbReference type="Proteomes" id="UP000054815">
    <property type="component" value="Unassembled WGS sequence"/>
</dbReference>
<sequence>MAWCRWWWLCWYCCCWLLTSFGHASPVYQIFHNPTDGPFQRMVVERLYTGRVYVAGVNRLYQLNSNLLLQSQVETGPARDGTICADDPVCDPRTGLSDNYNKALTIYHKQTKLIVCSSLYDGHCRLRNLYNISVVDDRVLDQNVVSGDPVASAVLFVNKGPNDEDVLYVGRTGKPGNSDRLTAVKTLSLHRDELFNSIYNSESSLVYYTDLEMHRVDYVYGFGSGNFSYFITKQPKLPGGRTPYISKLVRLCNRDPHYYSYTEVPLECIDDHNG</sequence>
<dbReference type="GO" id="GO:0017154">
    <property type="term" value="F:semaphorin receptor activity"/>
    <property type="evidence" value="ECO:0007669"/>
    <property type="project" value="InterPro"/>
</dbReference>
<evidence type="ECO:0000313" key="5">
    <source>
        <dbReference type="Proteomes" id="UP000054815"/>
    </source>
</evidence>
<comment type="caution">
    <text evidence="1">Lacks conserved residue(s) required for the propagation of feature annotation.</text>
</comment>
<dbReference type="STRING" id="6337.A0A0V0XSA3"/>
<comment type="caution">
    <text evidence="4">The sequence shown here is derived from an EMBL/GenBank/DDBJ whole genome shotgun (WGS) entry which is preliminary data.</text>
</comment>
<dbReference type="InterPro" id="IPR031148">
    <property type="entry name" value="Plexin"/>
</dbReference>
<feature type="chain" id="PRO_5006872748" evidence="2">
    <location>
        <begin position="25"/>
        <end position="274"/>
    </location>
</feature>
<evidence type="ECO:0000313" key="4">
    <source>
        <dbReference type="EMBL" id="KRX90881.1"/>
    </source>
</evidence>
<dbReference type="Gene3D" id="2.130.10.10">
    <property type="entry name" value="YVTN repeat-like/Quinoprotein amine dehydrogenase"/>
    <property type="match status" value="1"/>
</dbReference>
<accession>A0A0V0XSA3</accession>
<evidence type="ECO:0000256" key="2">
    <source>
        <dbReference type="SAM" id="SignalP"/>
    </source>
</evidence>
<organism evidence="4 5">
    <name type="scientific">Trichinella pseudospiralis</name>
    <name type="common">Parasitic roundworm</name>
    <dbReference type="NCBI Taxonomy" id="6337"/>
    <lineage>
        <taxon>Eukaryota</taxon>
        <taxon>Metazoa</taxon>
        <taxon>Ecdysozoa</taxon>
        <taxon>Nematoda</taxon>
        <taxon>Enoplea</taxon>
        <taxon>Dorylaimia</taxon>
        <taxon>Trichinellida</taxon>
        <taxon>Trichinellidae</taxon>
        <taxon>Trichinella</taxon>
    </lineage>
</organism>
<dbReference type="GO" id="GO:0002116">
    <property type="term" value="C:semaphorin receptor complex"/>
    <property type="evidence" value="ECO:0007669"/>
    <property type="project" value="TreeGrafter"/>
</dbReference>
<protein>
    <submittedName>
        <fullName evidence="4">Plexin-A2</fullName>
    </submittedName>
</protein>